<feature type="transmembrane region" description="Helical" evidence="1">
    <location>
        <begin position="208"/>
        <end position="229"/>
    </location>
</feature>
<keyword evidence="1" id="KW-0812">Transmembrane</keyword>
<protein>
    <recommendedName>
        <fullName evidence="4">PepSY domain-containing protein</fullName>
    </recommendedName>
</protein>
<feature type="transmembrane region" description="Helical" evidence="1">
    <location>
        <begin position="250"/>
        <end position="272"/>
    </location>
</feature>
<dbReference type="PANTHER" id="PTHR34219">
    <property type="entry name" value="IRON-REGULATED INNER MEMBRANE PROTEIN-RELATED"/>
    <property type="match status" value="1"/>
</dbReference>
<accession>A0ABU0HKL8</accession>
<evidence type="ECO:0000313" key="2">
    <source>
        <dbReference type="EMBL" id="MDQ0442393.1"/>
    </source>
</evidence>
<organism evidence="2 3">
    <name type="scientific">Methylobacterium persicinum</name>
    <dbReference type="NCBI Taxonomy" id="374426"/>
    <lineage>
        <taxon>Bacteria</taxon>
        <taxon>Pseudomonadati</taxon>
        <taxon>Pseudomonadota</taxon>
        <taxon>Alphaproteobacteria</taxon>
        <taxon>Hyphomicrobiales</taxon>
        <taxon>Methylobacteriaceae</taxon>
        <taxon>Methylobacterium</taxon>
    </lineage>
</organism>
<name>A0ABU0HKL8_9HYPH</name>
<gene>
    <name evidence="2" type="ORF">QO016_001887</name>
</gene>
<dbReference type="PANTHER" id="PTHR34219:SF6">
    <property type="entry name" value="BLR3280 PROTEIN"/>
    <property type="match status" value="1"/>
</dbReference>
<sequence>MSRVGKRGKRWLLLGHRWFGIGTGLLFALWIGSGLVMLYVPFPHLTRAERLERLAPIAWDKVVIGPDAALAAAGSPDVRAGFRLEMRADKPVYRIAGPDGIPLTVSARTGERLGPLDAAEAVRIAGGGKASRVSRDQWTVTARYDPLRPFIKVALGDPAGYEVYVSVPTGEVALVTTRWQRGWNWLGAVTHWIYLTPLRARPEAWRQALLWLSAIASVTAVTGLSVGVWRLRLRNRYRGGGVSPYRGLALWHHLIGMAGGVSLVCFIVSGWLSMNPNRWFSSTTPPEAVRNAYAGHPGALGVSVAELHRLAGPSLATLHFAPIGGRWWMVRETAGGPAATDLGGGPGPDSATLEAAARMPGGHLTEAKLVATYDAYWSPNGSDRPLPVLRLTFDDPAATWLHIDPRDGTLLNRLDRSGRANRWLFDAFHRLDIPGLSTRPFWRFSAQWALNLVGAGIALTGLIAGGRRFGRMFRPRVGRG</sequence>
<dbReference type="Proteomes" id="UP001236369">
    <property type="component" value="Unassembled WGS sequence"/>
</dbReference>
<keyword evidence="1" id="KW-0472">Membrane</keyword>
<proteinExistence type="predicted"/>
<dbReference type="RefSeq" id="WP_306424665.1">
    <property type="nucleotide sequence ID" value="NZ_BPQX01000015.1"/>
</dbReference>
<evidence type="ECO:0000256" key="1">
    <source>
        <dbReference type="SAM" id="Phobius"/>
    </source>
</evidence>
<comment type="caution">
    <text evidence="2">The sequence shown here is derived from an EMBL/GenBank/DDBJ whole genome shotgun (WGS) entry which is preliminary data.</text>
</comment>
<evidence type="ECO:0000313" key="3">
    <source>
        <dbReference type="Proteomes" id="UP001236369"/>
    </source>
</evidence>
<dbReference type="EMBL" id="JAUSVV010000003">
    <property type="protein sequence ID" value="MDQ0442393.1"/>
    <property type="molecule type" value="Genomic_DNA"/>
</dbReference>
<reference evidence="2 3" key="1">
    <citation type="submission" date="2023-07" db="EMBL/GenBank/DDBJ databases">
        <title>Genomic Encyclopedia of Type Strains, Phase IV (KMG-IV): sequencing the most valuable type-strain genomes for metagenomic binning, comparative biology and taxonomic classification.</title>
        <authorList>
            <person name="Goeker M."/>
        </authorList>
    </citation>
    <scope>NUCLEOTIDE SEQUENCE [LARGE SCALE GENOMIC DNA]</scope>
    <source>
        <strain evidence="2 3">DSM 19562</strain>
    </source>
</reference>
<keyword evidence="3" id="KW-1185">Reference proteome</keyword>
<dbReference type="InterPro" id="IPR005625">
    <property type="entry name" value="PepSY-ass_TM"/>
</dbReference>
<feature type="transmembrane region" description="Helical" evidence="1">
    <location>
        <begin position="448"/>
        <end position="466"/>
    </location>
</feature>
<feature type="transmembrane region" description="Helical" evidence="1">
    <location>
        <begin position="21"/>
        <end position="42"/>
    </location>
</feature>
<keyword evidence="1" id="KW-1133">Transmembrane helix</keyword>
<evidence type="ECO:0008006" key="4">
    <source>
        <dbReference type="Google" id="ProtNLM"/>
    </source>
</evidence>